<dbReference type="AlphaFoldDB" id="A0A8S2ZBE4"/>
<protein>
    <submittedName>
        <fullName evidence="1">Uncharacterized protein</fullName>
    </submittedName>
</protein>
<comment type="caution">
    <text evidence="1">The sequence shown here is derived from an EMBL/GenBank/DDBJ whole genome shotgun (WGS) entry which is preliminary data.</text>
</comment>
<sequence length="58" mass="6745">MKEKLLLLFFFFFSDNEKLEKIAASIGAKLTPRDIRHTDPYVPLHLLFNQWLPIASAV</sequence>
<name>A0A8S2ZBE4_9BILA</name>
<gene>
    <name evidence="1" type="ORF">BYL167_LOCUS40252</name>
</gene>
<evidence type="ECO:0000313" key="1">
    <source>
        <dbReference type="EMBL" id="CAF4603975.1"/>
    </source>
</evidence>
<dbReference type="EMBL" id="CAJOBH010099097">
    <property type="protein sequence ID" value="CAF4603975.1"/>
    <property type="molecule type" value="Genomic_DNA"/>
</dbReference>
<accession>A0A8S2ZBE4</accession>
<dbReference type="Proteomes" id="UP000681967">
    <property type="component" value="Unassembled WGS sequence"/>
</dbReference>
<organism evidence="1 2">
    <name type="scientific">Rotaria magnacalcarata</name>
    <dbReference type="NCBI Taxonomy" id="392030"/>
    <lineage>
        <taxon>Eukaryota</taxon>
        <taxon>Metazoa</taxon>
        <taxon>Spiralia</taxon>
        <taxon>Gnathifera</taxon>
        <taxon>Rotifera</taxon>
        <taxon>Eurotatoria</taxon>
        <taxon>Bdelloidea</taxon>
        <taxon>Philodinida</taxon>
        <taxon>Philodinidae</taxon>
        <taxon>Rotaria</taxon>
    </lineage>
</organism>
<proteinExistence type="predicted"/>
<feature type="non-terminal residue" evidence="1">
    <location>
        <position position="58"/>
    </location>
</feature>
<evidence type="ECO:0000313" key="2">
    <source>
        <dbReference type="Proteomes" id="UP000681967"/>
    </source>
</evidence>
<reference evidence="1" key="1">
    <citation type="submission" date="2021-02" db="EMBL/GenBank/DDBJ databases">
        <authorList>
            <person name="Nowell W R."/>
        </authorList>
    </citation>
    <scope>NUCLEOTIDE SEQUENCE</scope>
</reference>